<dbReference type="Proteomes" id="UP000584374">
    <property type="component" value="Unassembled WGS sequence"/>
</dbReference>
<dbReference type="GO" id="GO:0070403">
    <property type="term" value="F:NAD+ binding"/>
    <property type="evidence" value="ECO:0007669"/>
    <property type="project" value="InterPro"/>
</dbReference>
<feature type="domain" description="3-hydroxyacyl-CoA dehydrogenase C-terminal" evidence="4">
    <location>
        <begin position="182"/>
        <end position="278"/>
    </location>
</feature>
<comment type="pathway">
    <text evidence="1">Lipid metabolism; butanoate metabolism.</text>
</comment>
<feature type="domain" description="3-hydroxyacyl-CoA dehydrogenase NAD binding" evidence="5">
    <location>
        <begin position="300"/>
        <end position="477"/>
    </location>
</feature>
<dbReference type="GO" id="GO:0006635">
    <property type="term" value="P:fatty acid beta-oxidation"/>
    <property type="evidence" value="ECO:0007669"/>
    <property type="project" value="TreeGrafter"/>
</dbReference>
<name>A0A840QJ40_9PSEU</name>
<keyword evidence="7" id="KW-1185">Reference proteome</keyword>
<dbReference type="InterPro" id="IPR006176">
    <property type="entry name" value="3-OHacyl-CoA_DH_NAD-bd"/>
</dbReference>
<protein>
    <submittedName>
        <fullName evidence="6">3-hydroxybutyryl-CoA dehydrogenase</fullName>
        <ecNumber evidence="6">1.1.1.157</ecNumber>
    </submittedName>
</protein>
<evidence type="ECO:0000259" key="4">
    <source>
        <dbReference type="Pfam" id="PF00725"/>
    </source>
</evidence>
<dbReference type="EC" id="1.1.1.157" evidence="6"/>
<evidence type="ECO:0000313" key="7">
    <source>
        <dbReference type="Proteomes" id="UP000584374"/>
    </source>
</evidence>
<dbReference type="Pfam" id="PF00725">
    <property type="entry name" value="3HCDH"/>
    <property type="match status" value="2"/>
</dbReference>
<keyword evidence="3 6" id="KW-0560">Oxidoreductase</keyword>
<evidence type="ECO:0000256" key="3">
    <source>
        <dbReference type="ARBA" id="ARBA00023002"/>
    </source>
</evidence>
<proteinExistence type="inferred from homology"/>
<evidence type="ECO:0000256" key="1">
    <source>
        <dbReference type="ARBA" id="ARBA00005086"/>
    </source>
</evidence>
<dbReference type="InterPro" id="IPR036291">
    <property type="entry name" value="NAD(P)-bd_dom_sf"/>
</dbReference>
<dbReference type="FunFam" id="3.40.50.720:FF:000009">
    <property type="entry name" value="Fatty oxidation complex, alpha subunit"/>
    <property type="match status" value="1"/>
</dbReference>
<dbReference type="Pfam" id="PF02737">
    <property type="entry name" value="3HCDH_N"/>
    <property type="match status" value="2"/>
</dbReference>
<dbReference type="InterPro" id="IPR006108">
    <property type="entry name" value="3HC_DH_C"/>
</dbReference>
<comment type="similarity">
    <text evidence="2">Belongs to the 3-hydroxyacyl-CoA dehydrogenase family.</text>
</comment>
<dbReference type="InterPro" id="IPR008927">
    <property type="entry name" value="6-PGluconate_DH-like_C_sf"/>
</dbReference>
<comment type="caution">
    <text evidence="6">The sequence shown here is derived from an EMBL/GenBank/DDBJ whole genome shotgun (WGS) entry which is preliminary data.</text>
</comment>
<dbReference type="EMBL" id="JACHIW010000002">
    <property type="protein sequence ID" value="MBB5158755.1"/>
    <property type="molecule type" value="Genomic_DNA"/>
</dbReference>
<feature type="domain" description="3-hydroxyacyl-CoA dehydrogenase NAD binding" evidence="5">
    <location>
        <begin position="9"/>
        <end position="179"/>
    </location>
</feature>
<feature type="domain" description="3-hydroxyacyl-CoA dehydrogenase C-terminal" evidence="4">
    <location>
        <begin position="480"/>
        <end position="573"/>
    </location>
</feature>
<accession>A0A840QJ40</accession>
<dbReference type="AlphaFoldDB" id="A0A840QJ40"/>
<dbReference type="Gene3D" id="3.40.50.720">
    <property type="entry name" value="NAD(P)-binding Rossmann-like Domain"/>
    <property type="match status" value="2"/>
</dbReference>
<evidence type="ECO:0000256" key="2">
    <source>
        <dbReference type="ARBA" id="ARBA00009463"/>
    </source>
</evidence>
<organism evidence="6 7">
    <name type="scientific">Saccharopolyspora phatthalungensis</name>
    <dbReference type="NCBI Taxonomy" id="664693"/>
    <lineage>
        <taxon>Bacteria</taxon>
        <taxon>Bacillati</taxon>
        <taxon>Actinomycetota</taxon>
        <taxon>Actinomycetes</taxon>
        <taxon>Pseudonocardiales</taxon>
        <taxon>Pseudonocardiaceae</taxon>
        <taxon>Saccharopolyspora</taxon>
    </lineage>
</organism>
<dbReference type="GO" id="GO:0008691">
    <property type="term" value="F:3-hydroxybutyryl-CoA dehydrogenase activity"/>
    <property type="evidence" value="ECO:0007669"/>
    <property type="project" value="UniProtKB-EC"/>
</dbReference>
<dbReference type="PANTHER" id="PTHR48075">
    <property type="entry name" value="3-HYDROXYACYL-COA DEHYDROGENASE FAMILY PROTEIN"/>
    <property type="match status" value="1"/>
</dbReference>
<evidence type="ECO:0000259" key="5">
    <source>
        <dbReference type="Pfam" id="PF02737"/>
    </source>
</evidence>
<dbReference type="Gene3D" id="1.10.1040.10">
    <property type="entry name" value="N-(1-d-carboxylethyl)-l-norvaline Dehydrogenase, domain 2"/>
    <property type="match status" value="2"/>
</dbReference>
<gene>
    <name evidence="6" type="ORF">BJ970_006354</name>
</gene>
<evidence type="ECO:0000313" key="6">
    <source>
        <dbReference type="EMBL" id="MBB5158755.1"/>
    </source>
</evidence>
<dbReference type="SUPFAM" id="SSF48179">
    <property type="entry name" value="6-phosphogluconate dehydrogenase C-terminal domain-like"/>
    <property type="match status" value="2"/>
</dbReference>
<dbReference type="SUPFAM" id="SSF51735">
    <property type="entry name" value="NAD(P)-binding Rossmann-fold domains"/>
    <property type="match status" value="2"/>
</dbReference>
<dbReference type="InterPro" id="IPR013328">
    <property type="entry name" value="6PGD_dom2"/>
</dbReference>
<dbReference type="PANTHER" id="PTHR48075:SF9">
    <property type="entry name" value="3-HYDROXYBUTYRYL-COA DEHYDROGENASE"/>
    <property type="match status" value="1"/>
</dbReference>
<reference evidence="6 7" key="1">
    <citation type="submission" date="2020-08" db="EMBL/GenBank/DDBJ databases">
        <title>Sequencing the genomes of 1000 actinobacteria strains.</title>
        <authorList>
            <person name="Klenk H.-P."/>
        </authorList>
    </citation>
    <scope>NUCLEOTIDE SEQUENCE [LARGE SCALE GENOMIC DNA]</scope>
    <source>
        <strain evidence="6 7">DSM 45584</strain>
    </source>
</reference>
<sequence>MPSKSFPVVGVVGLGAVGSALAAMIARSGRRVLCAEADGYALAEGRARVAQALDQLGTPDAGNLVAYTIAPAAFAQAHLVIEALPENLDLKVDVLRRANACCRPDAVLATTTTGFAVTEIAARCGRVDRTVGLHVGNPGAVAETSVVEVVHTPLTGSSVRHDVAEFVADLGLTTVAVGDNPGFLGGALTLSYLNSAAVMLGQGYATRDDIDSAMTLGCRMPIGPLAHLDALGIDMVVDSLTALAARTGDRGFRPAPVLSSMVGAGLLGRKSGRGFYRYGSDDASAPTPAPRRRGAAIRRIGLLGSGTMATGIAEVCAAAGFPTTLVARTAVRAKEATAAIERSLQRGVRRGRITDDQLAAIVTRFNATTELGAIAACDVVIEAVREDLRAKQDVFAQLDQATRPGTVLATTTSSLPVGRCADATGRPEDVIGLHFFNPAPAMRLVEVTRTPLTSDKTAATALRLVSALGKHPVCCQDRTGFIVNALLFPYLNRAVNMIGQGCATTDELDTIMVGAHGYPMGPLRLLDMIGLDVSLEILERLYDTFGEPELFPAKHLRELVMAGHLGYKTGRGFHVHDPGGPGQR</sequence>
<dbReference type="RefSeq" id="WP_184730717.1">
    <property type="nucleotide sequence ID" value="NZ_JACHIW010000002.1"/>
</dbReference>